<keyword evidence="4" id="KW-1185">Reference proteome</keyword>
<dbReference type="InterPro" id="IPR025110">
    <property type="entry name" value="AMP-bd_C"/>
</dbReference>
<dbReference type="EMBL" id="JAVDWV010000023">
    <property type="protein sequence ID" value="MDR7156919.1"/>
    <property type="molecule type" value="Genomic_DNA"/>
</dbReference>
<feature type="domain" description="AMP-dependent synthetase/ligase" evidence="1">
    <location>
        <begin position="30"/>
        <end position="405"/>
    </location>
</feature>
<proteinExistence type="predicted"/>
<organism evidence="3 4">
    <name type="scientific">Sphingobium xenophagum</name>
    <dbReference type="NCBI Taxonomy" id="121428"/>
    <lineage>
        <taxon>Bacteria</taxon>
        <taxon>Pseudomonadati</taxon>
        <taxon>Pseudomonadota</taxon>
        <taxon>Alphaproteobacteria</taxon>
        <taxon>Sphingomonadales</taxon>
        <taxon>Sphingomonadaceae</taxon>
        <taxon>Sphingobium</taxon>
    </lineage>
</organism>
<keyword evidence="3" id="KW-0436">Ligase</keyword>
<name>A0ABU1X5R9_SPHXE</name>
<evidence type="ECO:0000313" key="4">
    <source>
        <dbReference type="Proteomes" id="UP001267638"/>
    </source>
</evidence>
<evidence type="ECO:0000259" key="2">
    <source>
        <dbReference type="Pfam" id="PF13193"/>
    </source>
</evidence>
<sequence length="548" mass="58628">MSTALSCVRGLPLSDEPGQGAHTIPAYLEEVRSRYGSRDAVIMRTAHQRVCWSYDELHRRSVAVAKALIAAGMGKDARIGVLMANRPEYLACVFGIAMAGGVTVALSTFSTPDELAHLIRASAVETLFFDTRVLKKDFAAMLAPIDDLPFLNHLVQLDSVTDTAPAAGNFESWDDFLASGAHVADSIVTARAASVTPCDIGGIFFSSGTTSLPKGIIHSQRAFCIQWWRWPRVFAMREPVTSWTGNGLFWSGNISLVIGTALSTGGAAVLQPVFDAGAALEVIEQEQVTFLTGRPHQWARVQAAENWASADLSSLKYVTKGELIGEHPTVRTDWTTPMAFGTTETMTICTAFDAETSEADYAGSAGAPLPGNILKIIDPVTRAIVPVGQHGEMCIKGPTLMSGYLGKAPEDCFDEDGYYRTGDGGRVDAQGRFFWEGRLTDMIKTGGANVAPEEVDAAIATYPGVKRSQTVGVPDNLLGEMVVACIVPIDGAAIVEDMLIAHLKTQMASFKVPRRVLLLDEAEFALTGNEKAKAADIRAVAVAKLASV</sequence>
<reference evidence="3 4" key="1">
    <citation type="submission" date="2023-07" db="EMBL/GenBank/DDBJ databases">
        <title>Sorghum-associated microbial communities from plants grown in Nebraska, USA.</title>
        <authorList>
            <person name="Schachtman D."/>
        </authorList>
    </citation>
    <scope>NUCLEOTIDE SEQUENCE [LARGE SCALE GENOMIC DNA]</scope>
    <source>
        <strain evidence="3 4">4256</strain>
    </source>
</reference>
<dbReference type="PROSITE" id="PS00455">
    <property type="entry name" value="AMP_BINDING"/>
    <property type="match status" value="1"/>
</dbReference>
<dbReference type="Pfam" id="PF00501">
    <property type="entry name" value="AMP-binding"/>
    <property type="match status" value="1"/>
</dbReference>
<dbReference type="InterPro" id="IPR000873">
    <property type="entry name" value="AMP-dep_synth/lig_dom"/>
</dbReference>
<protein>
    <submittedName>
        <fullName evidence="3">Acyl-CoA synthetase (AMP-forming)/AMP-acid ligase II</fullName>
    </submittedName>
</protein>
<feature type="domain" description="AMP-binding enzyme C-terminal" evidence="2">
    <location>
        <begin position="454"/>
        <end position="531"/>
    </location>
</feature>
<dbReference type="SUPFAM" id="SSF56801">
    <property type="entry name" value="Acetyl-CoA synthetase-like"/>
    <property type="match status" value="1"/>
</dbReference>
<dbReference type="CDD" id="cd04433">
    <property type="entry name" value="AFD_class_I"/>
    <property type="match status" value="1"/>
</dbReference>
<dbReference type="Gene3D" id="3.40.50.12780">
    <property type="entry name" value="N-terminal domain of ligase-like"/>
    <property type="match status" value="1"/>
</dbReference>
<dbReference type="RefSeq" id="WP_310227457.1">
    <property type="nucleotide sequence ID" value="NZ_JAVDWV010000023.1"/>
</dbReference>
<accession>A0ABU1X5R9</accession>
<dbReference type="Gene3D" id="3.30.300.30">
    <property type="match status" value="1"/>
</dbReference>
<comment type="caution">
    <text evidence="3">The sequence shown here is derived from an EMBL/GenBank/DDBJ whole genome shotgun (WGS) entry which is preliminary data.</text>
</comment>
<dbReference type="GO" id="GO:0016874">
    <property type="term" value="F:ligase activity"/>
    <property type="evidence" value="ECO:0007669"/>
    <property type="project" value="UniProtKB-KW"/>
</dbReference>
<evidence type="ECO:0000259" key="1">
    <source>
        <dbReference type="Pfam" id="PF00501"/>
    </source>
</evidence>
<dbReference type="Proteomes" id="UP001267638">
    <property type="component" value="Unassembled WGS sequence"/>
</dbReference>
<evidence type="ECO:0000313" key="3">
    <source>
        <dbReference type="EMBL" id="MDR7156919.1"/>
    </source>
</evidence>
<dbReference type="InterPro" id="IPR042099">
    <property type="entry name" value="ANL_N_sf"/>
</dbReference>
<dbReference type="PANTHER" id="PTHR24096">
    <property type="entry name" value="LONG-CHAIN-FATTY-ACID--COA LIGASE"/>
    <property type="match status" value="1"/>
</dbReference>
<dbReference type="InterPro" id="IPR020845">
    <property type="entry name" value="AMP-binding_CS"/>
</dbReference>
<dbReference type="Pfam" id="PF13193">
    <property type="entry name" value="AMP-binding_C"/>
    <property type="match status" value="1"/>
</dbReference>
<gene>
    <name evidence="3" type="ORF">J2W40_003765</name>
</gene>
<dbReference type="InterPro" id="IPR045851">
    <property type="entry name" value="AMP-bd_C_sf"/>
</dbReference>